<dbReference type="EMBL" id="JAVRFJ010000019">
    <property type="protein sequence ID" value="MDT0570117.1"/>
    <property type="molecule type" value="Genomic_DNA"/>
</dbReference>
<sequence length="147" mass="14497">MAGEEDAEDGGDGVVRRPSWGAVPASEPVVTTVLLEFVGLVLAGPAALAGWPFGWLPDPGLLAAMAAIVSCGPAVEVFRAGRPPRGLAVAAASLTLGAVALLVAVAMSWALPTAAGQGTGLAVCFLVGMPAGVAVLARLLGTVDVDE</sequence>
<feature type="transmembrane region" description="Helical" evidence="1">
    <location>
        <begin position="117"/>
        <end position="140"/>
    </location>
</feature>
<name>A0ABU2Z0K5_9ACTN</name>
<feature type="transmembrane region" description="Helical" evidence="1">
    <location>
        <begin position="60"/>
        <end position="78"/>
    </location>
</feature>
<feature type="transmembrane region" description="Helical" evidence="1">
    <location>
        <begin position="87"/>
        <end position="111"/>
    </location>
</feature>
<evidence type="ECO:0000256" key="1">
    <source>
        <dbReference type="SAM" id="Phobius"/>
    </source>
</evidence>
<reference evidence="2" key="1">
    <citation type="submission" date="2024-05" db="EMBL/GenBank/DDBJ databases">
        <title>30 novel species of actinomycetes from the DSMZ collection.</title>
        <authorList>
            <person name="Nouioui I."/>
        </authorList>
    </citation>
    <scope>NUCLEOTIDE SEQUENCE</scope>
    <source>
        <strain evidence="2">DSM 3412</strain>
    </source>
</reference>
<protein>
    <recommendedName>
        <fullName evidence="4">Integral membrane protein</fullName>
    </recommendedName>
</protein>
<accession>A0ABU2Z0K5</accession>
<keyword evidence="1" id="KW-0472">Membrane</keyword>
<comment type="caution">
    <text evidence="2">The sequence shown here is derived from an EMBL/GenBank/DDBJ whole genome shotgun (WGS) entry which is preliminary data.</text>
</comment>
<evidence type="ECO:0000313" key="2">
    <source>
        <dbReference type="EMBL" id="MDT0570117.1"/>
    </source>
</evidence>
<feature type="transmembrane region" description="Helical" evidence="1">
    <location>
        <begin position="33"/>
        <end position="54"/>
    </location>
</feature>
<organism evidence="2 3">
    <name type="scientific">Streptomyces gottesmaniae</name>
    <dbReference type="NCBI Taxonomy" id="3075518"/>
    <lineage>
        <taxon>Bacteria</taxon>
        <taxon>Bacillati</taxon>
        <taxon>Actinomycetota</taxon>
        <taxon>Actinomycetes</taxon>
        <taxon>Kitasatosporales</taxon>
        <taxon>Streptomycetaceae</taxon>
        <taxon>Streptomyces</taxon>
    </lineage>
</organism>
<gene>
    <name evidence="2" type="ORF">RM704_22025</name>
</gene>
<dbReference type="Proteomes" id="UP001180737">
    <property type="component" value="Unassembled WGS sequence"/>
</dbReference>
<keyword evidence="3" id="KW-1185">Reference proteome</keyword>
<proteinExistence type="predicted"/>
<dbReference type="RefSeq" id="WP_107072290.1">
    <property type="nucleotide sequence ID" value="NZ_JAVRFJ010000019.1"/>
</dbReference>
<evidence type="ECO:0000313" key="3">
    <source>
        <dbReference type="Proteomes" id="UP001180737"/>
    </source>
</evidence>
<keyword evidence="1" id="KW-1133">Transmembrane helix</keyword>
<keyword evidence="1" id="KW-0812">Transmembrane</keyword>
<evidence type="ECO:0008006" key="4">
    <source>
        <dbReference type="Google" id="ProtNLM"/>
    </source>
</evidence>